<dbReference type="InterPro" id="IPR003675">
    <property type="entry name" value="Rce1/LyrA-like_dom"/>
</dbReference>
<dbReference type="GO" id="GO:0004175">
    <property type="term" value="F:endopeptidase activity"/>
    <property type="evidence" value="ECO:0007669"/>
    <property type="project" value="UniProtKB-ARBA"/>
</dbReference>
<dbReference type="AlphaFoldDB" id="A0A4R2BE38"/>
<keyword evidence="1" id="KW-1133">Transmembrane helix</keyword>
<evidence type="ECO:0000256" key="1">
    <source>
        <dbReference type="SAM" id="Phobius"/>
    </source>
</evidence>
<organism evidence="3 4">
    <name type="scientific">Mesobacillus foraminis</name>
    <dbReference type="NCBI Taxonomy" id="279826"/>
    <lineage>
        <taxon>Bacteria</taxon>
        <taxon>Bacillati</taxon>
        <taxon>Bacillota</taxon>
        <taxon>Bacilli</taxon>
        <taxon>Bacillales</taxon>
        <taxon>Bacillaceae</taxon>
        <taxon>Mesobacillus</taxon>
    </lineage>
</organism>
<feature type="transmembrane region" description="Helical" evidence="1">
    <location>
        <begin position="141"/>
        <end position="162"/>
    </location>
</feature>
<evidence type="ECO:0000259" key="2">
    <source>
        <dbReference type="Pfam" id="PF02517"/>
    </source>
</evidence>
<dbReference type="EMBL" id="SLVV01000006">
    <property type="protein sequence ID" value="TCN25016.1"/>
    <property type="molecule type" value="Genomic_DNA"/>
</dbReference>
<feature type="transmembrane region" description="Helical" evidence="1">
    <location>
        <begin position="246"/>
        <end position="267"/>
    </location>
</feature>
<comment type="caution">
    <text evidence="3">The sequence shown here is derived from an EMBL/GenBank/DDBJ whole genome shotgun (WGS) entry which is preliminary data.</text>
</comment>
<name>A0A4R2BE38_9BACI</name>
<feature type="domain" description="CAAX prenyl protease 2/Lysostaphin resistance protein A-like" evidence="2">
    <location>
        <begin position="168"/>
        <end position="258"/>
    </location>
</feature>
<keyword evidence="4" id="KW-1185">Reference proteome</keyword>
<accession>A0A4R2BE38</accession>
<proteinExistence type="predicted"/>
<dbReference type="GO" id="GO:0080120">
    <property type="term" value="P:CAAX-box protein maturation"/>
    <property type="evidence" value="ECO:0007669"/>
    <property type="project" value="UniProtKB-ARBA"/>
</dbReference>
<keyword evidence="1" id="KW-0472">Membrane</keyword>
<keyword evidence="1" id="KW-0812">Transmembrane</keyword>
<dbReference type="RefSeq" id="WP_219916301.1">
    <property type="nucleotide sequence ID" value="NZ_JABUHM010000004.1"/>
</dbReference>
<feature type="transmembrane region" description="Helical" evidence="1">
    <location>
        <begin position="54"/>
        <end position="75"/>
    </location>
</feature>
<sequence>MVIIGRKLIRNAASLCLFILLVITIQIKSYPLAGLWILGSVLLWIFFDKSIKAFVMTNLCFGIGFFFYLYAATYWTVHIETKELSVFFNRFSLVMVLIPMALLSRFSGSPFLKYWKKPVWDEMISFPFIWSGFHQTKVKTFLIIALTVNVLIFTPFVIGKGWPFIKEIWLLTMIFSLTNAIFEELIWRGALLSSFSEQLGEKWAVVVTSLGFGLQHYSLGFPWAVCIAFSIGGLFYGGITIKSKSIVPSIIWHITLNILMFLSGLIIK</sequence>
<protein>
    <recommendedName>
        <fullName evidence="2">CAAX prenyl protease 2/Lysostaphin resistance protein A-like domain-containing protein</fullName>
    </recommendedName>
</protein>
<evidence type="ECO:0000313" key="4">
    <source>
        <dbReference type="Proteomes" id="UP000295689"/>
    </source>
</evidence>
<feature type="transmembrane region" description="Helical" evidence="1">
    <location>
        <begin position="7"/>
        <end position="24"/>
    </location>
</feature>
<gene>
    <name evidence="3" type="ORF">EV146_106218</name>
</gene>
<evidence type="ECO:0000313" key="3">
    <source>
        <dbReference type="EMBL" id="TCN25016.1"/>
    </source>
</evidence>
<feature type="transmembrane region" description="Helical" evidence="1">
    <location>
        <begin position="221"/>
        <end position="239"/>
    </location>
</feature>
<reference evidence="3 4" key="1">
    <citation type="journal article" date="2015" name="Stand. Genomic Sci.">
        <title>Genomic Encyclopedia of Bacterial and Archaeal Type Strains, Phase III: the genomes of soil and plant-associated and newly described type strains.</title>
        <authorList>
            <person name="Whitman W.B."/>
            <person name="Woyke T."/>
            <person name="Klenk H.P."/>
            <person name="Zhou Y."/>
            <person name="Lilburn T.G."/>
            <person name="Beck B.J."/>
            <person name="De Vos P."/>
            <person name="Vandamme P."/>
            <person name="Eisen J.A."/>
            <person name="Garrity G."/>
            <person name="Hugenholtz P."/>
            <person name="Kyrpides N.C."/>
        </authorList>
    </citation>
    <scope>NUCLEOTIDE SEQUENCE [LARGE SCALE GENOMIC DNA]</scope>
    <source>
        <strain evidence="3 4">CV53</strain>
    </source>
</reference>
<feature type="transmembrane region" description="Helical" evidence="1">
    <location>
        <begin position="30"/>
        <end position="47"/>
    </location>
</feature>
<dbReference type="Proteomes" id="UP000295689">
    <property type="component" value="Unassembled WGS sequence"/>
</dbReference>
<feature type="transmembrane region" description="Helical" evidence="1">
    <location>
        <begin position="87"/>
        <end position="107"/>
    </location>
</feature>
<dbReference type="Pfam" id="PF02517">
    <property type="entry name" value="Rce1-like"/>
    <property type="match status" value="1"/>
</dbReference>